<dbReference type="InterPro" id="IPR036397">
    <property type="entry name" value="RNaseH_sf"/>
</dbReference>
<dbReference type="PANTHER" id="PTHR46889:SF4">
    <property type="entry name" value="TRANSPOSASE INSO FOR INSERTION SEQUENCE ELEMENT IS911B-RELATED"/>
    <property type="match status" value="1"/>
</dbReference>
<dbReference type="Pfam" id="PF13333">
    <property type="entry name" value="rve_2"/>
    <property type="match status" value="1"/>
</dbReference>
<dbReference type="GO" id="GO:0004803">
    <property type="term" value="F:transposase activity"/>
    <property type="evidence" value="ECO:0007669"/>
    <property type="project" value="InterPro"/>
</dbReference>
<evidence type="ECO:0000313" key="4">
    <source>
        <dbReference type="EMBL" id="WDG08981.1"/>
    </source>
</evidence>
<accession>A0AAQ2Y0I8</accession>
<protein>
    <submittedName>
        <fullName evidence="4">IS3 family transposase</fullName>
    </submittedName>
</protein>
<dbReference type="PANTHER" id="PTHR46889">
    <property type="entry name" value="TRANSPOSASE INSF FOR INSERTION SEQUENCE IS3B-RELATED"/>
    <property type="match status" value="1"/>
</dbReference>
<evidence type="ECO:0000259" key="3">
    <source>
        <dbReference type="PROSITE" id="PS50994"/>
    </source>
</evidence>
<dbReference type="GO" id="GO:0015074">
    <property type="term" value="P:DNA integration"/>
    <property type="evidence" value="ECO:0007669"/>
    <property type="project" value="InterPro"/>
</dbReference>
<dbReference type="InterPro" id="IPR048020">
    <property type="entry name" value="Transpos_IS3"/>
</dbReference>
<dbReference type="AlphaFoldDB" id="A0AAQ2Y0I8"/>
<dbReference type="SUPFAM" id="SSF53098">
    <property type="entry name" value="Ribonuclease H-like"/>
    <property type="match status" value="1"/>
</dbReference>
<dbReference type="NCBIfam" id="NF033516">
    <property type="entry name" value="transpos_IS3"/>
    <property type="match status" value="1"/>
</dbReference>
<dbReference type="InterPro" id="IPR009057">
    <property type="entry name" value="Homeodomain-like_sf"/>
</dbReference>
<sequence>MRNKYPQEFKDEAVRQVIDNGYAIKDVANRLGITDKSLYNWVSKAKKTPKQNKESDEIKRLKAELKRVTQERDILKGGRRVLCKRVKERYAFIKSRLDKWKVTQMCSVLNVHRSGFYAWLNEPESIRAIENKQLTKEIKEAFVESGGVYGSPRITAQLRRNGTRVGENRVARLMKQAKLKANLGYKRRYFKSSTASVISDNHVKQQFVVAEPDSTWVTDITYIKTYEGWLYLAVVVDLFSRKVIGWSMQPTMKREIVIKALLMAVWRRQPTSNVIVHSDQGSQYTSEDYQAFLKANNLTSSMSRRGHCLDNAVAESFFHSLKTERVKRKIYVTRDEARADLFDYIEVFYNRVRLHSHLGHQSPEEFEIRYKSVS</sequence>
<dbReference type="GO" id="GO:0003677">
    <property type="term" value="F:DNA binding"/>
    <property type="evidence" value="ECO:0007669"/>
    <property type="project" value="InterPro"/>
</dbReference>
<dbReference type="Proteomes" id="UP001219537">
    <property type="component" value="Chromosome 1"/>
</dbReference>
<organism evidence="4 5">
    <name type="scientific">Vibrio campbellii</name>
    <dbReference type="NCBI Taxonomy" id="680"/>
    <lineage>
        <taxon>Bacteria</taxon>
        <taxon>Pseudomonadati</taxon>
        <taxon>Pseudomonadota</taxon>
        <taxon>Gammaproteobacteria</taxon>
        <taxon>Vibrionales</taxon>
        <taxon>Vibrionaceae</taxon>
        <taxon>Vibrio</taxon>
    </lineage>
</organism>
<evidence type="ECO:0000256" key="1">
    <source>
        <dbReference type="ARBA" id="ARBA00009964"/>
    </source>
</evidence>
<dbReference type="InterPro" id="IPR001584">
    <property type="entry name" value="Integrase_cat-core"/>
</dbReference>
<dbReference type="SUPFAM" id="SSF46689">
    <property type="entry name" value="Homeodomain-like"/>
    <property type="match status" value="1"/>
</dbReference>
<dbReference type="InterPro" id="IPR002514">
    <property type="entry name" value="Transposase_8"/>
</dbReference>
<proteinExistence type="inferred from homology"/>
<evidence type="ECO:0000256" key="2">
    <source>
        <dbReference type="SAM" id="Coils"/>
    </source>
</evidence>
<dbReference type="Pfam" id="PF01527">
    <property type="entry name" value="HTH_Tnp_1"/>
    <property type="match status" value="1"/>
</dbReference>
<dbReference type="Pfam" id="PF13276">
    <property type="entry name" value="HTH_21"/>
    <property type="match status" value="1"/>
</dbReference>
<dbReference type="PROSITE" id="PS50994">
    <property type="entry name" value="INTEGRASE"/>
    <property type="match status" value="1"/>
</dbReference>
<dbReference type="Gene3D" id="3.30.420.10">
    <property type="entry name" value="Ribonuclease H-like superfamily/Ribonuclease H"/>
    <property type="match status" value="1"/>
</dbReference>
<gene>
    <name evidence="4" type="ORF">PUN50_03665</name>
</gene>
<keyword evidence="2" id="KW-0175">Coiled coil</keyword>
<dbReference type="Pfam" id="PF00665">
    <property type="entry name" value="rve"/>
    <property type="match status" value="1"/>
</dbReference>
<dbReference type="EMBL" id="CP117988">
    <property type="protein sequence ID" value="WDG08981.1"/>
    <property type="molecule type" value="Genomic_DNA"/>
</dbReference>
<comment type="similarity">
    <text evidence="1">Belongs to the transposase 8 family.</text>
</comment>
<dbReference type="InterPro" id="IPR012337">
    <property type="entry name" value="RNaseH-like_sf"/>
</dbReference>
<dbReference type="Gene3D" id="1.10.10.60">
    <property type="entry name" value="Homeodomain-like"/>
    <property type="match status" value="1"/>
</dbReference>
<feature type="domain" description="Integrase catalytic" evidence="3">
    <location>
        <begin position="208"/>
        <end position="371"/>
    </location>
</feature>
<evidence type="ECO:0000313" key="5">
    <source>
        <dbReference type="Proteomes" id="UP001219537"/>
    </source>
</evidence>
<feature type="coiled-coil region" evidence="2">
    <location>
        <begin position="51"/>
        <end position="78"/>
    </location>
</feature>
<dbReference type="InterPro" id="IPR050900">
    <property type="entry name" value="Transposase_IS3/IS150/IS904"/>
</dbReference>
<reference evidence="4" key="1">
    <citation type="submission" date="2023-02" db="EMBL/GenBank/DDBJ databases">
        <title>Isolation, identification, and genome analysis of Vibrio campbellii in the Penaeus vannamei larvae stage.</title>
        <authorList>
            <person name="Huang T."/>
            <person name="Zhang B."/>
        </authorList>
    </citation>
    <scope>NUCLEOTIDE SEQUENCE</scope>
    <source>
        <strain evidence="4">20220413_1</strain>
    </source>
</reference>
<dbReference type="GO" id="GO:0006313">
    <property type="term" value="P:DNA transposition"/>
    <property type="evidence" value="ECO:0007669"/>
    <property type="project" value="InterPro"/>
</dbReference>
<dbReference type="InterPro" id="IPR025948">
    <property type="entry name" value="HTH-like_dom"/>
</dbReference>
<name>A0AAQ2Y0I8_9VIBR</name>